<evidence type="ECO:0000313" key="3">
    <source>
        <dbReference type="Proteomes" id="UP000271974"/>
    </source>
</evidence>
<proteinExistence type="predicted"/>
<reference evidence="2 3" key="1">
    <citation type="submission" date="2019-01" db="EMBL/GenBank/DDBJ databases">
        <title>A draft genome assembly of the solar-powered sea slug Elysia chlorotica.</title>
        <authorList>
            <person name="Cai H."/>
            <person name="Li Q."/>
            <person name="Fang X."/>
            <person name="Li J."/>
            <person name="Curtis N.E."/>
            <person name="Altenburger A."/>
            <person name="Shibata T."/>
            <person name="Feng M."/>
            <person name="Maeda T."/>
            <person name="Schwartz J.A."/>
            <person name="Shigenobu S."/>
            <person name="Lundholm N."/>
            <person name="Nishiyama T."/>
            <person name="Yang H."/>
            <person name="Hasebe M."/>
            <person name="Li S."/>
            <person name="Pierce S.K."/>
            <person name="Wang J."/>
        </authorList>
    </citation>
    <scope>NUCLEOTIDE SEQUENCE [LARGE SCALE GENOMIC DNA]</scope>
    <source>
        <strain evidence="2">EC2010</strain>
        <tissue evidence="2">Whole organism of an adult</tissue>
    </source>
</reference>
<gene>
    <name evidence="2" type="ORF">EGW08_022430</name>
</gene>
<feature type="region of interest" description="Disordered" evidence="1">
    <location>
        <begin position="76"/>
        <end position="105"/>
    </location>
</feature>
<evidence type="ECO:0000256" key="1">
    <source>
        <dbReference type="SAM" id="MobiDB-lite"/>
    </source>
</evidence>
<protein>
    <submittedName>
        <fullName evidence="2">Uncharacterized protein</fullName>
    </submittedName>
</protein>
<organism evidence="2 3">
    <name type="scientific">Elysia chlorotica</name>
    <name type="common">Eastern emerald elysia</name>
    <name type="synonym">Sea slug</name>
    <dbReference type="NCBI Taxonomy" id="188477"/>
    <lineage>
        <taxon>Eukaryota</taxon>
        <taxon>Metazoa</taxon>
        <taxon>Spiralia</taxon>
        <taxon>Lophotrochozoa</taxon>
        <taxon>Mollusca</taxon>
        <taxon>Gastropoda</taxon>
        <taxon>Heterobranchia</taxon>
        <taxon>Euthyneura</taxon>
        <taxon>Panpulmonata</taxon>
        <taxon>Sacoglossa</taxon>
        <taxon>Placobranchoidea</taxon>
        <taxon>Plakobranchidae</taxon>
        <taxon>Elysia</taxon>
    </lineage>
</organism>
<comment type="caution">
    <text evidence="2">The sequence shown here is derived from an EMBL/GenBank/DDBJ whole genome shotgun (WGS) entry which is preliminary data.</text>
</comment>
<dbReference type="Proteomes" id="UP000271974">
    <property type="component" value="Unassembled WGS sequence"/>
</dbReference>
<accession>A0A3S0Z5J2</accession>
<feature type="compositionally biased region" description="Low complexity" evidence="1">
    <location>
        <begin position="76"/>
        <end position="92"/>
    </location>
</feature>
<feature type="non-terminal residue" evidence="2">
    <location>
        <position position="1"/>
    </location>
</feature>
<name>A0A3S0Z5J2_ELYCH</name>
<evidence type="ECO:0000313" key="2">
    <source>
        <dbReference type="EMBL" id="RUS69809.1"/>
    </source>
</evidence>
<dbReference type="AlphaFoldDB" id="A0A3S0Z5J2"/>
<dbReference type="EMBL" id="RQTK01001569">
    <property type="protein sequence ID" value="RUS69809.1"/>
    <property type="molecule type" value="Genomic_DNA"/>
</dbReference>
<keyword evidence="3" id="KW-1185">Reference proteome</keyword>
<sequence length="105" mass="11540">SAQQPKVFEEDTEFRFPLSLHTDRTPTECDSLCYPRAPRDFASETDVAFSNPLYQSRRTLPPMRSEITLVSEILSDSGCSSSNNSNGNSSNSACEGSRVLLTSPC</sequence>